<evidence type="ECO:0000313" key="3">
    <source>
        <dbReference type="EMBL" id="MCC3267183.1"/>
    </source>
</evidence>
<evidence type="ECO:0000259" key="2">
    <source>
        <dbReference type="Pfam" id="PF00156"/>
    </source>
</evidence>
<sequence length="310" mass="32058">MRLLPSPFLSPLARSADRWRLHPWAAAAGAAWADLLAVLLPTSCVVCGAADVSLCPGCRSRVRRSGTRPFYAQETAELLPRSEDEGGRGNGTEGEELPLRVLSAGRYAGSLARVLLAYKNHGHTDLASVLRPVLAGALQQAVDDVEGGGHGNGPGVPALVLVPVPGTGRARRRRGYHPLGLLLSALQSGSLLPAGTVLEPLIRPARRSGREVLHPVALLAAVTGGRSQKSLGRSGRRRNVYGTMTAGEPGTLAGIRCLVVDDVLTTGATIAEATRALRAAGARVEGAAVMAATAAPACDASNRDANPNPV</sequence>
<organism evidence="3 4">
    <name type="scientific">Arthrobacter gengyunqii</name>
    <dbReference type="NCBI Taxonomy" id="2886940"/>
    <lineage>
        <taxon>Bacteria</taxon>
        <taxon>Bacillati</taxon>
        <taxon>Actinomycetota</taxon>
        <taxon>Actinomycetes</taxon>
        <taxon>Micrococcales</taxon>
        <taxon>Micrococcaceae</taxon>
        <taxon>Arthrobacter</taxon>
    </lineage>
</organism>
<evidence type="ECO:0000313" key="4">
    <source>
        <dbReference type="Proteomes" id="UP001139168"/>
    </source>
</evidence>
<reference evidence="3" key="1">
    <citation type="submission" date="2021-10" db="EMBL/GenBank/DDBJ databases">
        <title>Novel species in genus Arthrobacter.</title>
        <authorList>
            <person name="Liu Y."/>
        </authorList>
    </citation>
    <scope>NUCLEOTIDE SEQUENCE</scope>
    <source>
        <strain evidence="3">Zg-Y786</strain>
    </source>
</reference>
<protein>
    <recommendedName>
        <fullName evidence="2">Phosphoribosyltransferase domain-containing protein</fullName>
    </recommendedName>
</protein>
<evidence type="ECO:0000256" key="1">
    <source>
        <dbReference type="ARBA" id="ARBA00008007"/>
    </source>
</evidence>
<dbReference type="InterPro" id="IPR051910">
    <property type="entry name" value="ComF/GntX_DNA_util-trans"/>
</dbReference>
<dbReference type="InterPro" id="IPR000836">
    <property type="entry name" value="PRTase_dom"/>
</dbReference>
<dbReference type="CDD" id="cd06223">
    <property type="entry name" value="PRTases_typeI"/>
    <property type="match status" value="1"/>
</dbReference>
<comment type="caution">
    <text evidence="3">The sequence shown here is derived from an EMBL/GenBank/DDBJ whole genome shotgun (WGS) entry which is preliminary data.</text>
</comment>
<dbReference type="Proteomes" id="UP001139168">
    <property type="component" value="Unassembled WGS sequence"/>
</dbReference>
<accession>A0ABS8GPK7</accession>
<dbReference type="Pfam" id="PF00156">
    <property type="entry name" value="Pribosyltran"/>
    <property type="match status" value="1"/>
</dbReference>
<keyword evidence="4" id="KW-1185">Reference proteome</keyword>
<dbReference type="EMBL" id="JAJFZQ010000009">
    <property type="protein sequence ID" value="MCC3267183.1"/>
    <property type="molecule type" value="Genomic_DNA"/>
</dbReference>
<comment type="similarity">
    <text evidence="1">Belongs to the ComF/GntX family.</text>
</comment>
<dbReference type="Gene3D" id="3.40.50.2020">
    <property type="match status" value="1"/>
</dbReference>
<dbReference type="PANTHER" id="PTHR47505">
    <property type="entry name" value="DNA UTILIZATION PROTEIN YHGH"/>
    <property type="match status" value="1"/>
</dbReference>
<dbReference type="RefSeq" id="WP_227892117.1">
    <property type="nucleotide sequence ID" value="NZ_JAJFZQ010000009.1"/>
</dbReference>
<gene>
    <name evidence="3" type="ORF">LJ752_14165</name>
</gene>
<name>A0ABS8GPK7_9MICC</name>
<dbReference type="InterPro" id="IPR029057">
    <property type="entry name" value="PRTase-like"/>
</dbReference>
<feature type="domain" description="Phosphoribosyltransferase" evidence="2">
    <location>
        <begin position="250"/>
        <end position="292"/>
    </location>
</feature>
<dbReference type="SUPFAM" id="SSF53271">
    <property type="entry name" value="PRTase-like"/>
    <property type="match status" value="1"/>
</dbReference>
<dbReference type="PANTHER" id="PTHR47505:SF1">
    <property type="entry name" value="DNA UTILIZATION PROTEIN YHGH"/>
    <property type="match status" value="1"/>
</dbReference>
<proteinExistence type="inferred from homology"/>